<feature type="region of interest" description="Disordered" evidence="13">
    <location>
        <begin position="34"/>
        <end position="53"/>
    </location>
</feature>
<dbReference type="RefSeq" id="YP_009349886.1">
    <property type="nucleotide sequence ID" value="NC_033991.1"/>
</dbReference>
<evidence type="ECO:0000256" key="11">
    <source>
        <dbReference type="ARBA" id="ARBA00023136"/>
    </source>
</evidence>
<keyword evidence="11" id="KW-0472">Membrane</keyword>
<evidence type="ECO:0000256" key="8">
    <source>
        <dbReference type="ARBA" id="ARBA00022989"/>
    </source>
</evidence>
<comment type="similarity">
    <text evidence="2 12">Belongs to the ATPase protein 8 family.</text>
</comment>
<dbReference type="EMBL" id="KX057729">
    <property type="protein sequence ID" value="AQM40035.1"/>
    <property type="molecule type" value="Genomic_DNA"/>
</dbReference>
<evidence type="ECO:0000256" key="1">
    <source>
        <dbReference type="ARBA" id="ARBA00004304"/>
    </source>
</evidence>
<keyword evidence="9 12" id="KW-0406">Ion transport</keyword>
<keyword evidence="4 12" id="KW-0813">Transport</keyword>
<dbReference type="GeneID" id="31079422"/>
<keyword evidence="5 12" id="KW-0138">CF(0)</keyword>
<evidence type="ECO:0000256" key="12">
    <source>
        <dbReference type="RuleBase" id="RU003661"/>
    </source>
</evidence>
<name>A0A1Q1MPM0_RUSLI</name>
<comment type="subunit">
    <text evidence="3">F-type ATPases have 2 components, CF(1) - the catalytic core - and CF(0) - the membrane proton channel.</text>
</comment>
<accession>A0A1Q1MPM0</accession>
<evidence type="ECO:0000256" key="13">
    <source>
        <dbReference type="SAM" id="MobiDB-lite"/>
    </source>
</evidence>
<evidence type="ECO:0000256" key="5">
    <source>
        <dbReference type="ARBA" id="ARBA00022547"/>
    </source>
</evidence>
<dbReference type="GO" id="GO:0015078">
    <property type="term" value="F:proton transmembrane transporter activity"/>
    <property type="evidence" value="ECO:0007669"/>
    <property type="project" value="InterPro"/>
</dbReference>
<evidence type="ECO:0000256" key="9">
    <source>
        <dbReference type="ARBA" id="ARBA00023065"/>
    </source>
</evidence>
<dbReference type="GO" id="GO:0031966">
    <property type="term" value="C:mitochondrial membrane"/>
    <property type="evidence" value="ECO:0007669"/>
    <property type="project" value="UniProtKB-SubCell"/>
</dbReference>
<gene>
    <name evidence="14" type="primary">ATP8</name>
</gene>
<organism evidence="14">
    <name type="scientific">Ruspolia lineosa</name>
    <name type="common">Long-horned meadow grasshopper</name>
    <dbReference type="NCBI Taxonomy" id="948357"/>
    <lineage>
        <taxon>Eukaryota</taxon>
        <taxon>Metazoa</taxon>
        <taxon>Ecdysozoa</taxon>
        <taxon>Arthropoda</taxon>
        <taxon>Hexapoda</taxon>
        <taxon>Insecta</taxon>
        <taxon>Pterygota</taxon>
        <taxon>Neoptera</taxon>
        <taxon>Polyneoptera</taxon>
        <taxon>Orthoptera</taxon>
        <taxon>Ensifera</taxon>
        <taxon>Tettigoniidea</taxon>
        <taxon>Tettigonioidea</taxon>
        <taxon>Tettigoniidae</taxon>
        <taxon>Conocephalinae</taxon>
        <taxon>Copiphorini</taxon>
        <taxon>Ruspolia</taxon>
    </lineage>
</organism>
<comment type="subcellular location">
    <subcellularLocation>
        <location evidence="1 12">Mitochondrion membrane</location>
        <topology evidence="1 12">Single-pass membrane protein</topology>
    </subcellularLocation>
</comment>
<evidence type="ECO:0000256" key="2">
    <source>
        <dbReference type="ARBA" id="ARBA00008892"/>
    </source>
</evidence>
<reference evidence="14" key="1">
    <citation type="submission" date="2016-04" db="EMBL/GenBank/DDBJ databases">
        <title>Towards a higher-level phylogeny of ensiferan insects inferred from mitochondrial genome sequences.</title>
        <authorList>
            <person name="Zhou Z.J."/>
        </authorList>
    </citation>
    <scope>NUCLEOTIDE SEQUENCE</scope>
</reference>
<protein>
    <recommendedName>
        <fullName evidence="12">ATP synthase complex subunit 8</fullName>
    </recommendedName>
</protein>
<proteinExistence type="inferred from homology"/>
<evidence type="ECO:0000256" key="7">
    <source>
        <dbReference type="ARBA" id="ARBA00022781"/>
    </source>
</evidence>
<keyword evidence="7 12" id="KW-0375">Hydrogen ion transport</keyword>
<keyword evidence="8" id="KW-1133">Transmembrane helix</keyword>
<evidence type="ECO:0000313" key="14">
    <source>
        <dbReference type="EMBL" id="AQM40035.1"/>
    </source>
</evidence>
<evidence type="ECO:0000256" key="3">
    <source>
        <dbReference type="ARBA" id="ARBA00011291"/>
    </source>
</evidence>
<sequence>MPQMAPMSWLILFTLFSFSLILFTMLNYPFMLQSNPSQNSSSSLTLPSLNWKW</sequence>
<keyword evidence="6 12" id="KW-0812">Transmembrane</keyword>
<evidence type="ECO:0000256" key="4">
    <source>
        <dbReference type="ARBA" id="ARBA00022448"/>
    </source>
</evidence>
<dbReference type="CTD" id="4509"/>
<evidence type="ECO:0000256" key="10">
    <source>
        <dbReference type="ARBA" id="ARBA00023128"/>
    </source>
</evidence>
<dbReference type="GO" id="GO:0045259">
    <property type="term" value="C:proton-transporting ATP synthase complex"/>
    <property type="evidence" value="ECO:0007669"/>
    <property type="project" value="UniProtKB-KW"/>
</dbReference>
<dbReference type="Pfam" id="PF00895">
    <property type="entry name" value="ATP-synt_8"/>
    <property type="match status" value="1"/>
</dbReference>
<geneLocation type="mitochondrion" evidence="14"/>
<evidence type="ECO:0000256" key="6">
    <source>
        <dbReference type="ARBA" id="ARBA00022692"/>
    </source>
</evidence>
<dbReference type="GO" id="GO:0015986">
    <property type="term" value="P:proton motive force-driven ATP synthesis"/>
    <property type="evidence" value="ECO:0007669"/>
    <property type="project" value="InterPro"/>
</dbReference>
<dbReference type="AlphaFoldDB" id="A0A1Q1MPM0"/>
<dbReference type="InterPro" id="IPR001421">
    <property type="entry name" value="ATP8_metazoa"/>
</dbReference>
<keyword evidence="10 12" id="KW-0496">Mitochondrion</keyword>